<protein>
    <submittedName>
        <fullName evidence="1">Uncharacterized protein</fullName>
    </submittedName>
</protein>
<dbReference type="Proteomes" id="UP001596445">
    <property type="component" value="Unassembled WGS sequence"/>
</dbReference>
<dbReference type="EMBL" id="JBHSZI010000001">
    <property type="protein sequence ID" value="MFC7059078.1"/>
    <property type="molecule type" value="Genomic_DNA"/>
</dbReference>
<organism evidence="1 2">
    <name type="scientific">Halovenus salina</name>
    <dbReference type="NCBI Taxonomy" id="1510225"/>
    <lineage>
        <taxon>Archaea</taxon>
        <taxon>Methanobacteriati</taxon>
        <taxon>Methanobacteriota</taxon>
        <taxon>Stenosarchaea group</taxon>
        <taxon>Halobacteria</taxon>
        <taxon>Halobacteriales</taxon>
        <taxon>Haloarculaceae</taxon>
        <taxon>Halovenus</taxon>
    </lineage>
</organism>
<name>A0ABD5W777_9EURY</name>
<comment type="caution">
    <text evidence="1">The sequence shown here is derived from an EMBL/GenBank/DDBJ whole genome shotgun (WGS) entry which is preliminary data.</text>
</comment>
<sequence>MNKTHSHDSAYSTSTTTIPDVWEEIPCVQYGYPEDKGPKRAPRLQTIFEPIPDDAETASPVYKLTRDQYERQQQLDSGYQVDGDYTSIATELQDEAEADDNVLYPVHIESDEYHEEGPATLIEWFHEFTEDYLGVPFHACTLYFSGRRSIHVHVPRFVSGEDQREQLREMAETFRTEKGLG</sequence>
<proteinExistence type="predicted"/>
<reference evidence="1 2" key="1">
    <citation type="journal article" date="2019" name="Int. J. Syst. Evol. Microbiol.">
        <title>The Global Catalogue of Microorganisms (GCM) 10K type strain sequencing project: providing services to taxonomists for standard genome sequencing and annotation.</title>
        <authorList>
            <consortium name="The Broad Institute Genomics Platform"/>
            <consortium name="The Broad Institute Genome Sequencing Center for Infectious Disease"/>
            <person name="Wu L."/>
            <person name="Ma J."/>
        </authorList>
    </citation>
    <scope>NUCLEOTIDE SEQUENCE [LARGE SCALE GENOMIC DNA]</scope>
    <source>
        <strain evidence="1 2">JCM 30072</strain>
    </source>
</reference>
<accession>A0ABD5W777</accession>
<dbReference type="AlphaFoldDB" id="A0ABD5W777"/>
<evidence type="ECO:0000313" key="1">
    <source>
        <dbReference type="EMBL" id="MFC7059078.1"/>
    </source>
</evidence>
<gene>
    <name evidence="1" type="ORF">ACFQQG_13930</name>
</gene>
<keyword evidence="2" id="KW-1185">Reference proteome</keyword>
<evidence type="ECO:0000313" key="2">
    <source>
        <dbReference type="Proteomes" id="UP001596445"/>
    </source>
</evidence>
<dbReference type="RefSeq" id="WP_382186039.1">
    <property type="nucleotide sequence ID" value="NZ_JBHSZI010000001.1"/>
</dbReference>